<dbReference type="AlphaFoldDB" id="A0A3P5XMF8"/>
<dbReference type="RefSeq" id="WP_199286448.1">
    <property type="nucleotide sequence ID" value="NZ_UXAW01000090.1"/>
</dbReference>
<sequence length="56" mass="6593">MDPMRWLLRAKRWAAHPPPMRRVLLVLGVIAACLALAAFEWIWGWPAWLTVNRMRP</sequence>
<dbReference type="PROSITE" id="PS51257">
    <property type="entry name" value="PROKAR_LIPOPROTEIN"/>
    <property type="match status" value="1"/>
</dbReference>
<dbReference type="Proteomes" id="UP000277498">
    <property type="component" value="Unassembled WGS sequence"/>
</dbReference>
<evidence type="ECO:0000313" key="2">
    <source>
        <dbReference type="Proteomes" id="UP000277498"/>
    </source>
</evidence>
<name>A0A3P5XMF8_9RHOB</name>
<accession>A0A3P5XMF8</accession>
<evidence type="ECO:0000313" key="1">
    <source>
        <dbReference type="EMBL" id="VDC31970.1"/>
    </source>
</evidence>
<gene>
    <name evidence="1" type="ORF">XINFAN_03251</name>
</gene>
<reference evidence="1 2" key="1">
    <citation type="submission" date="2018-11" db="EMBL/GenBank/DDBJ databases">
        <authorList>
            <person name="Criscuolo A."/>
        </authorList>
    </citation>
    <scope>NUCLEOTIDE SEQUENCE [LARGE SCALE GENOMIC DNA]</scope>
    <source>
        <strain evidence="1">ACIP111625</strain>
    </source>
</reference>
<dbReference type="EMBL" id="UXAW01000090">
    <property type="protein sequence ID" value="VDC31970.1"/>
    <property type="molecule type" value="Genomic_DNA"/>
</dbReference>
<keyword evidence="2" id="KW-1185">Reference proteome</keyword>
<proteinExistence type="predicted"/>
<protein>
    <submittedName>
        <fullName evidence="1">Uncharacterized protein</fullName>
    </submittedName>
</protein>
<organism evidence="1 2">
    <name type="scientific">Pseudogemmobacter humi</name>
    <dbReference type="NCBI Taxonomy" id="2483812"/>
    <lineage>
        <taxon>Bacteria</taxon>
        <taxon>Pseudomonadati</taxon>
        <taxon>Pseudomonadota</taxon>
        <taxon>Alphaproteobacteria</taxon>
        <taxon>Rhodobacterales</taxon>
        <taxon>Paracoccaceae</taxon>
        <taxon>Pseudogemmobacter</taxon>
    </lineage>
</organism>